<keyword evidence="2" id="KW-1185">Reference proteome</keyword>
<accession>A0A814BY93</accession>
<protein>
    <submittedName>
        <fullName evidence="1">Uncharacterized protein</fullName>
    </submittedName>
</protein>
<evidence type="ECO:0000313" key="2">
    <source>
        <dbReference type="Proteomes" id="UP000663879"/>
    </source>
</evidence>
<feature type="non-terminal residue" evidence="1">
    <location>
        <position position="1"/>
    </location>
</feature>
<evidence type="ECO:0000313" key="1">
    <source>
        <dbReference type="EMBL" id="CAF0934161.1"/>
    </source>
</evidence>
<reference evidence="1" key="1">
    <citation type="submission" date="2021-02" db="EMBL/GenBank/DDBJ databases">
        <authorList>
            <person name="Nowell W R."/>
        </authorList>
    </citation>
    <scope>NUCLEOTIDE SEQUENCE</scope>
    <source>
        <strain evidence="1">Ploen Becks lab</strain>
    </source>
</reference>
<name>A0A814BY93_9BILA</name>
<gene>
    <name evidence="1" type="ORF">OXX778_LOCUS13072</name>
</gene>
<dbReference type="Proteomes" id="UP000663879">
    <property type="component" value="Unassembled WGS sequence"/>
</dbReference>
<comment type="caution">
    <text evidence="1">The sequence shown here is derived from an EMBL/GenBank/DDBJ whole genome shotgun (WGS) entry which is preliminary data.</text>
</comment>
<dbReference type="AlphaFoldDB" id="A0A814BY93"/>
<dbReference type="EMBL" id="CAJNOC010002455">
    <property type="protein sequence ID" value="CAF0934161.1"/>
    <property type="molecule type" value="Genomic_DNA"/>
</dbReference>
<organism evidence="1 2">
    <name type="scientific">Brachionus calyciflorus</name>
    <dbReference type="NCBI Taxonomy" id="104777"/>
    <lineage>
        <taxon>Eukaryota</taxon>
        <taxon>Metazoa</taxon>
        <taxon>Spiralia</taxon>
        <taxon>Gnathifera</taxon>
        <taxon>Rotifera</taxon>
        <taxon>Eurotatoria</taxon>
        <taxon>Monogononta</taxon>
        <taxon>Pseudotrocha</taxon>
        <taxon>Ploima</taxon>
        <taxon>Brachionidae</taxon>
        <taxon>Brachionus</taxon>
    </lineage>
</organism>
<proteinExistence type="predicted"/>
<sequence>GRTSPYHPENRGYATDAAKPAKIEIRKAINSLKENSSKGTRVAVQSVEVGLTIEASYRNKLFYQHMILYVKDLVD</sequence>